<name>A0ABD1L714_9FABA</name>
<evidence type="ECO:0000313" key="3">
    <source>
        <dbReference type="Proteomes" id="UP001603857"/>
    </source>
</evidence>
<accession>A0ABD1L714</accession>
<protein>
    <submittedName>
        <fullName evidence="2">Uncharacterized protein</fullName>
    </submittedName>
</protein>
<organism evidence="2 3">
    <name type="scientific">Flemingia macrophylla</name>
    <dbReference type="NCBI Taxonomy" id="520843"/>
    <lineage>
        <taxon>Eukaryota</taxon>
        <taxon>Viridiplantae</taxon>
        <taxon>Streptophyta</taxon>
        <taxon>Embryophyta</taxon>
        <taxon>Tracheophyta</taxon>
        <taxon>Spermatophyta</taxon>
        <taxon>Magnoliopsida</taxon>
        <taxon>eudicotyledons</taxon>
        <taxon>Gunneridae</taxon>
        <taxon>Pentapetalae</taxon>
        <taxon>rosids</taxon>
        <taxon>fabids</taxon>
        <taxon>Fabales</taxon>
        <taxon>Fabaceae</taxon>
        <taxon>Papilionoideae</taxon>
        <taxon>50 kb inversion clade</taxon>
        <taxon>NPAAA clade</taxon>
        <taxon>indigoferoid/millettioid clade</taxon>
        <taxon>Phaseoleae</taxon>
        <taxon>Flemingia</taxon>
    </lineage>
</organism>
<evidence type="ECO:0000256" key="1">
    <source>
        <dbReference type="ARBA" id="ARBA00023277"/>
    </source>
</evidence>
<reference evidence="2 3" key="1">
    <citation type="submission" date="2024-08" db="EMBL/GenBank/DDBJ databases">
        <title>Insights into the chromosomal genome structure of Flemingia macrophylla.</title>
        <authorList>
            <person name="Ding Y."/>
            <person name="Zhao Y."/>
            <person name="Bi W."/>
            <person name="Wu M."/>
            <person name="Zhao G."/>
            <person name="Gong Y."/>
            <person name="Li W."/>
            <person name="Zhang P."/>
        </authorList>
    </citation>
    <scope>NUCLEOTIDE SEQUENCE [LARGE SCALE GENOMIC DNA]</scope>
    <source>
        <strain evidence="2">DYQJB</strain>
        <tissue evidence="2">Leaf</tissue>
    </source>
</reference>
<dbReference type="Proteomes" id="UP001603857">
    <property type="component" value="Unassembled WGS sequence"/>
</dbReference>
<gene>
    <name evidence="2" type="ORF">Fmac_028274</name>
</gene>
<sequence>MSVTVGPTQRTVKAVLQGNDQNEIEICVESGFPVVEEFDGTHLVFVRAGSDSYEVITNFVRLSRNIDRPLHSLAKWGILQPDMWGVTPSNRWDWNALPTIFSSTLDMCDIVTCWQEINGPEYFV</sequence>
<keyword evidence="3" id="KW-1185">Reference proteome</keyword>
<comment type="caution">
    <text evidence="2">The sequence shown here is derived from an EMBL/GenBank/DDBJ whole genome shotgun (WGS) entry which is preliminary data.</text>
</comment>
<dbReference type="InterPro" id="IPR008811">
    <property type="entry name" value="Glycosyl_hydrolases_36"/>
</dbReference>
<dbReference type="Pfam" id="PF05691">
    <property type="entry name" value="Raffinose_syn"/>
    <property type="match status" value="1"/>
</dbReference>
<keyword evidence="1" id="KW-0119">Carbohydrate metabolism</keyword>
<dbReference type="EMBL" id="JBGMDY010000010">
    <property type="protein sequence ID" value="KAL2319305.1"/>
    <property type="molecule type" value="Genomic_DNA"/>
</dbReference>
<evidence type="ECO:0000313" key="2">
    <source>
        <dbReference type="EMBL" id="KAL2319305.1"/>
    </source>
</evidence>
<dbReference type="AlphaFoldDB" id="A0ABD1L714"/>
<proteinExistence type="predicted"/>